<gene>
    <name evidence="1" type="ORF">C440_13074</name>
</gene>
<evidence type="ECO:0000313" key="2">
    <source>
        <dbReference type="Proteomes" id="UP000011550"/>
    </source>
</evidence>
<dbReference type="Gene3D" id="3.30.300.20">
    <property type="match status" value="1"/>
</dbReference>
<dbReference type="EMBL" id="AOLN01000018">
    <property type="protein sequence ID" value="ELZ91247.1"/>
    <property type="molecule type" value="Genomic_DNA"/>
</dbReference>
<sequence>MSTEHNKTTFVEGSRVDDSQMRFETSGGNEFDIGGDGTPGEYMLGSLAACYNTVGHMVADEMGFELADLVVSVAGDVDPRVYKGEHDGGRAGYREIRVVLDIDADIDDQTVANWVEMVEKRCPVCDNVFESTPSITALSTRES</sequence>
<dbReference type="Pfam" id="PF02566">
    <property type="entry name" value="OsmC"/>
    <property type="match status" value="1"/>
</dbReference>
<name>M0I5J6_9EURY</name>
<comment type="caution">
    <text evidence="1">The sequence shown here is derived from an EMBL/GenBank/DDBJ whole genome shotgun (WGS) entry which is preliminary data.</text>
</comment>
<keyword evidence="2" id="KW-1185">Reference proteome</keyword>
<dbReference type="PANTHER" id="PTHR35368">
    <property type="entry name" value="HYDROPEROXIDE REDUCTASE"/>
    <property type="match status" value="1"/>
</dbReference>
<dbReference type="InterPro" id="IPR003718">
    <property type="entry name" value="OsmC/Ohr_fam"/>
</dbReference>
<protein>
    <submittedName>
        <fullName evidence="1">OsmC family protein</fullName>
    </submittedName>
</protein>
<organism evidence="1 2">
    <name type="scientific">Haloferax mucosum ATCC BAA-1512</name>
    <dbReference type="NCBI Taxonomy" id="662479"/>
    <lineage>
        <taxon>Archaea</taxon>
        <taxon>Methanobacteriati</taxon>
        <taxon>Methanobacteriota</taxon>
        <taxon>Stenosarchaea group</taxon>
        <taxon>Halobacteria</taxon>
        <taxon>Halobacteriales</taxon>
        <taxon>Haloferacaceae</taxon>
        <taxon>Haloferax</taxon>
    </lineage>
</organism>
<dbReference type="OrthoDB" id="106754at2157"/>
<dbReference type="AlphaFoldDB" id="M0I5J6"/>
<accession>M0I5J6</accession>
<dbReference type="Proteomes" id="UP000011550">
    <property type="component" value="Unassembled WGS sequence"/>
</dbReference>
<reference evidence="1 2" key="1">
    <citation type="journal article" date="2014" name="PLoS Genet.">
        <title>Phylogenetically driven sequencing of extremely halophilic archaea reveals strategies for static and dynamic osmo-response.</title>
        <authorList>
            <person name="Becker E.A."/>
            <person name="Seitzer P.M."/>
            <person name="Tritt A."/>
            <person name="Larsen D."/>
            <person name="Krusor M."/>
            <person name="Yao A.I."/>
            <person name="Wu D."/>
            <person name="Madern D."/>
            <person name="Eisen J.A."/>
            <person name="Darling A.E."/>
            <person name="Facciotti M.T."/>
        </authorList>
    </citation>
    <scope>NUCLEOTIDE SEQUENCE [LARGE SCALE GENOMIC DNA]</scope>
    <source>
        <strain evidence="1 2">ATCC BAA-1512</strain>
    </source>
</reference>
<dbReference type="InterPro" id="IPR036102">
    <property type="entry name" value="OsmC/Ohrsf"/>
</dbReference>
<evidence type="ECO:0000313" key="1">
    <source>
        <dbReference type="EMBL" id="ELZ91247.1"/>
    </source>
</evidence>
<dbReference type="PATRIC" id="fig|662479.7.peg.2644"/>
<dbReference type="STRING" id="662479.C440_13074"/>
<dbReference type="SUPFAM" id="SSF82784">
    <property type="entry name" value="OsmC-like"/>
    <property type="match status" value="1"/>
</dbReference>
<dbReference type="InterPro" id="IPR015946">
    <property type="entry name" value="KH_dom-like_a/b"/>
</dbReference>
<proteinExistence type="predicted"/>
<dbReference type="PANTHER" id="PTHR35368:SF1">
    <property type="entry name" value="HYDROPEROXIDE REDUCTASE"/>
    <property type="match status" value="1"/>
</dbReference>
<dbReference type="RefSeq" id="WP_008320949.1">
    <property type="nucleotide sequence ID" value="NZ_AOLN01000018.1"/>
</dbReference>
<dbReference type="InterPro" id="IPR052924">
    <property type="entry name" value="OsmC/Ohr_hydroprdx_reductase"/>
</dbReference>